<feature type="transmembrane region" description="Helical" evidence="1">
    <location>
        <begin position="386"/>
        <end position="414"/>
    </location>
</feature>
<dbReference type="GO" id="GO:0019843">
    <property type="term" value="F:rRNA binding"/>
    <property type="evidence" value="ECO:0007669"/>
    <property type="project" value="TreeGrafter"/>
</dbReference>
<evidence type="ECO:0000256" key="1">
    <source>
        <dbReference type="SAM" id="Phobius"/>
    </source>
</evidence>
<dbReference type="GO" id="GO:0043024">
    <property type="term" value="F:ribosomal small subunit binding"/>
    <property type="evidence" value="ECO:0007669"/>
    <property type="project" value="TreeGrafter"/>
</dbReference>
<keyword evidence="1" id="KW-1133">Transmembrane helix</keyword>
<organism evidence="3 4">
    <name type="scientific">Cellulomonas humilata</name>
    <dbReference type="NCBI Taxonomy" id="144055"/>
    <lineage>
        <taxon>Bacteria</taxon>
        <taxon>Bacillati</taxon>
        <taxon>Actinomycetota</taxon>
        <taxon>Actinomycetes</taxon>
        <taxon>Micrococcales</taxon>
        <taxon>Cellulomonadaceae</taxon>
        <taxon>Cellulomonas</taxon>
    </lineage>
</organism>
<dbReference type="InterPro" id="IPR006073">
    <property type="entry name" value="GTP-bd"/>
</dbReference>
<dbReference type="RefSeq" id="WP_175348588.1">
    <property type="nucleotide sequence ID" value="NZ_JABMCI010000068.1"/>
</dbReference>
<evidence type="ECO:0000259" key="2">
    <source>
        <dbReference type="Pfam" id="PF01926"/>
    </source>
</evidence>
<dbReference type="EMBL" id="JABMCI010000068">
    <property type="protein sequence ID" value="NUU18665.1"/>
    <property type="molecule type" value="Genomic_DNA"/>
</dbReference>
<comment type="caution">
    <text evidence="3">The sequence shown here is derived from an EMBL/GenBank/DDBJ whole genome shotgun (WGS) entry which is preliminary data.</text>
</comment>
<dbReference type="InterPro" id="IPR005662">
    <property type="entry name" value="GTPase_Era-like"/>
</dbReference>
<dbReference type="SUPFAM" id="SSF52540">
    <property type="entry name" value="P-loop containing nucleoside triphosphate hydrolases"/>
    <property type="match status" value="1"/>
</dbReference>
<dbReference type="Pfam" id="PF01926">
    <property type="entry name" value="MMR_HSR1"/>
    <property type="match status" value="1"/>
</dbReference>
<dbReference type="AlphaFoldDB" id="A0A7Y6A2Z4"/>
<accession>A0A7Y6A2Z4</accession>
<proteinExistence type="predicted"/>
<evidence type="ECO:0000313" key="4">
    <source>
        <dbReference type="Proteomes" id="UP000565724"/>
    </source>
</evidence>
<reference evidence="3 4" key="1">
    <citation type="submission" date="2020-05" db="EMBL/GenBank/DDBJ databases">
        <title>Genome Sequencing of Type Strains.</title>
        <authorList>
            <person name="Lemaire J.F."/>
            <person name="Inderbitzin P."/>
            <person name="Gregorio O.A."/>
            <person name="Collins S.B."/>
            <person name="Wespe N."/>
            <person name="Knight-Connoni V."/>
        </authorList>
    </citation>
    <scope>NUCLEOTIDE SEQUENCE [LARGE SCALE GENOMIC DNA]</scope>
    <source>
        <strain evidence="3 4">ATCC 25174</strain>
    </source>
</reference>
<dbReference type="GO" id="GO:0000028">
    <property type="term" value="P:ribosomal small subunit assembly"/>
    <property type="evidence" value="ECO:0007669"/>
    <property type="project" value="TreeGrafter"/>
</dbReference>
<dbReference type="GO" id="GO:0005525">
    <property type="term" value="F:GTP binding"/>
    <property type="evidence" value="ECO:0007669"/>
    <property type="project" value="InterPro"/>
</dbReference>
<feature type="domain" description="G" evidence="2">
    <location>
        <begin position="62"/>
        <end position="201"/>
    </location>
</feature>
<sequence>MSTATDGPHGDETAALTARVDALDRALAVGGKRLAPAVVARVVATVDSVRERLALGVDHTVVALVGGTGSGKSSLFNAISGLDFADVGVRRPTTSEITACVWGDEGGPLLDWLGVVPDRRIERESLLDGESEAPLRGLVLLDLPDHDSIAPEHREVVDRLLPQADLLAWVVDPQKYADDALHSGYLRQLVGHEASMVVVLNQVDTVPPDVRPELVADVEHLLVDDGLTGVPVREASARTGEGVNVLRELLATVVGSRSLAARRASAELNDAAALLAAEVAAREPAPAALSVTDVVDRLSAAIGLPAVAAGVGSAVRGRTSATPGFGAVQEDAVGLARSSWLDAVTPGLPRRWGQDVASRVASTTEMRLAVTDALTQLTLSARRSGLALGLTVAALLLGGAAVLGASIAVGALVGGGEANVWAPVAAIILAVTCVLAAVGAGAARRSAARRRSARVLQDGRSALENVARARLAVPTEAVLAEHRTVRELVAGATG</sequence>
<dbReference type="GO" id="GO:0005829">
    <property type="term" value="C:cytosol"/>
    <property type="evidence" value="ECO:0007669"/>
    <property type="project" value="TreeGrafter"/>
</dbReference>
<dbReference type="PANTHER" id="PTHR42698:SF1">
    <property type="entry name" value="GTPASE ERA, MITOCHONDRIAL"/>
    <property type="match status" value="1"/>
</dbReference>
<gene>
    <name evidence="3" type="ORF">HP550_15535</name>
</gene>
<dbReference type="PANTHER" id="PTHR42698">
    <property type="entry name" value="GTPASE ERA"/>
    <property type="match status" value="1"/>
</dbReference>
<name>A0A7Y6A2Z4_9CELL</name>
<evidence type="ECO:0000313" key="3">
    <source>
        <dbReference type="EMBL" id="NUU18665.1"/>
    </source>
</evidence>
<dbReference type="Gene3D" id="3.40.50.300">
    <property type="entry name" value="P-loop containing nucleotide triphosphate hydrolases"/>
    <property type="match status" value="1"/>
</dbReference>
<protein>
    <submittedName>
        <fullName evidence="3">ABC transporter</fullName>
    </submittedName>
</protein>
<feature type="transmembrane region" description="Helical" evidence="1">
    <location>
        <begin position="420"/>
        <end position="443"/>
    </location>
</feature>
<keyword evidence="1" id="KW-0812">Transmembrane</keyword>
<dbReference type="InterPro" id="IPR027417">
    <property type="entry name" value="P-loop_NTPase"/>
</dbReference>
<keyword evidence="4" id="KW-1185">Reference proteome</keyword>
<dbReference type="Proteomes" id="UP000565724">
    <property type="component" value="Unassembled WGS sequence"/>
</dbReference>
<keyword evidence="1" id="KW-0472">Membrane</keyword>